<dbReference type="EMBL" id="CP002659">
    <property type="protein sequence ID" value="AEC02048.1"/>
    <property type="molecule type" value="Genomic_DNA"/>
</dbReference>
<sequence length="188" mass="21738">MLKDIDIRASLFEIIAKKNKNTEYRMIPEMAVCDGFARVDVAVANGKLCGYEIKSDADTLERLGSQQIYYDQTFDEVYIVIGKKFSETIDSIVPEWWGIYSACEKKDGKVIIRKVRPATLNPKVDAQALLDLLWYEELKAFLKNNGIKGYSGKNRRVLRQMIATQFDLSTIKNFTRETLKHRLDWRTT</sequence>
<evidence type="ECO:0000313" key="1">
    <source>
        <dbReference type="EMBL" id="AEC02048.1"/>
    </source>
</evidence>
<dbReference type="OrthoDB" id="128875at2"/>
<accession>F4GHE9</accession>
<dbReference type="AlphaFoldDB" id="F4GHE9"/>
<dbReference type="Proteomes" id="UP000007939">
    <property type="component" value="Chromosome"/>
</dbReference>
<dbReference type="NCBIfam" id="NF033832">
    <property type="entry name" value="sce7726_fam"/>
    <property type="match status" value="1"/>
</dbReference>
<name>F4GHE9_PARC1</name>
<dbReference type="RefSeq" id="WP_013739444.1">
    <property type="nucleotide sequence ID" value="NC_015436.1"/>
</dbReference>
<dbReference type="InterPro" id="IPR047729">
    <property type="entry name" value="Sce7726-like"/>
</dbReference>
<dbReference type="eggNOG" id="ENOG502ZAKT">
    <property type="taxonomic scope" value="Bacteria"/>
</dbReference>
<proteinExistence type="predicted"/>
<reference evidence="2" key="1">
    <citation type="submission" date="2011-04" db="EMBL/GenBank/DDBJ databases">
        <title>The complete genome of Spirochaeta coccoides DSM 17374.</title>
        <authorList>
            <person name="Lucas S."/>
            <person name="Copeland A."/>
            <person name="Lapidus A."/>
            <person name="Bruce D."/>
            <person name="Goodwin L."/>
            <person name="Pitluck S."/>
            <person name="Peters L."/>
            <person name="Kyrpides N."/>
            <person name="Mavromatis K."/>
            <person name="Pagani I."/>
            <person name="Ivanova N."/>
            <person name="Ovchinnikova G."/>
            <person name="Lu M."/>
            <person name="Detter J.C."/>
            <person name="Tapia R."/>
            <person name="Han C."/>
            <person name="Land M."/>
            <person name="Hauser L."/>
            <person name="Markowitz V."/>
            <person name="Cheng J.-F."/>
            <person name="Hugenholtz P."/>
            <person name="Woyke T."/>
            <person name="Wu D."/>
            <person name="Spring S."/>
            <person name="Schroeder M."/>
            <person name="Brambilla E."/>
            <person name="Klenk H.-P."/>
            <person name="Eisen J.A."/>
        </authorList>
    </citation>
    <scope>NUCLEOTIDE SEQUENCE [LARGE SCALE GENOMIC DNA]</scope>
    <source>
        <strain evidence="2">ATCC BAA-1237 / DSM 17374 / SPN1</strain>
    </source>
</reference>
<gene>
    <name evidence="1" type="ordered locus">Spico_0824</name>
</gene>
<dbReference type="HOGENOM" id="CLU_091314_1_0_12"/>
<protein>
    <submittedName>
        <fullName evidence="1">Phage-related protein</fullName>
    </submittedName>
</protein>
<reference evidence="1 2" key="2">
    <citation type="journal article" date="2012" name="Stand. Genomic Sci.">
        <title>Complete genome sequence of the termite hindgut bacterium Spirochaeta coccoides type strain (SPN1(T)), reclassification in the genus Sphaerochaeta as Sphaerochaeta coccoides comb. nov. and emendations of the family Spirochaetaceae and the genus Sphaerochaeta.</title>
        <authorList>
            <person name="Abt B."/>
            <person name="Han C."/>
            <person name="Scheuner C."/>
            <person name="Lu M."/>
            <person name="Lapidus A."/>
            <person name="Nolan M."/>
            <person name="Lucas S."/>
            <person name="Hammon N."/>
            <person name="Deshpande S."/>
            <person name="Cheng J.F."/>
            <person name="Tapia R."/>
            <person name="Goodwin L.A."/>
            <person name="Pitluck S."/>
            <person name="Liolios K."/>
            <person name="Pagani I."/>
            <person name="Ivanova N."/>
            <person name="Mavromatis K."/>
            <person name="Mikhailova N."/>
            <person name="Huntemann M."/>
            <person name="Pati A."/>
            <person name="Chen A."/>
            <person name="Palaniappan K."/>
            <person name="Land M."/>
            <person name="Hauser L."/>
            <person name="Brambilla E.M."/>
            <person name="Rohde M."/>
            <person name="Spring S."/>
            <person name="Gronow S."/>
            <person name="Goker M."/>
            <person name="Woyke T."/>
            <person name="Bristow J."/>
            <person name="Eisen J.A."/>
            <person name="Markowitz V."/>
            <person name="Hugenholtz P."/>
            <person name="Kyrpides N.C."/>
            <person name="Klenk H.P."/>
            <person name="Detter J.C."/>
        </authorList>
    </citation>
    <scope>NUCLEOTIDE SEQUENCE [LARGE SCALE GENOMIC DNA]</scope>
    <source>
        <strain evidence="2">ATCC BAA-1237 / DSM 17374 / SPN1</strain>
    </source>
</reference>
<dbReference type="KEGG" id="scc:Spico_0824"/>
<dbReference type="STRING" id="760011.Spico_0824"/>
<organism evidence="1 2">
    <name type="scientific">Parasphaerochaeta coccoides (strain ATCC BAA-1237 / DSM 17374 / SPN1)</name>
    <name type="common">Sphaerochaeta coccoides</name>
    <dbReference type="NCBI Taxonomy" id="760011"/>
    <lineage>
        <taxon>Bacteria</taxon>
        <taxon>Pseudomonadati</taxon>
        <taxon>Spirochaetota</taxon>
        <taxon>Spirochaetia</taxon>
        <taxon>Spirochaetales</taxon>
        <taxon>Sphaerochaetaceae</taxon>
        <taxon>Parasphaerochaeta</taxon>
    </lineage>
</organism>
<keyword evidence="2" id="KW-1185">Reference proteome</keyword>
<evidence type="ECO:0000313" key="2">
    <source>
        <dbReference type="Proteomes" id="UP000007939"/>
    </source>
</evidence>